<protein>
    <submittedName>
        <fullName evidence="3">Uncharacterized protein</fullName>
    </submittedName>
</protein>
<feature type="region of interest" description="Disordered" evidence="1">
    <location>
        <begin position="21"/>
        <end position="41"/>
    </location>
</feature>
<evidence type="ECO:0000313" key="3">
    <source>
        <dbReference type="EMBL" id="CAB3250063.1"/>
    </source>
</evidence>
<dbReference type="Proteomes" id="UP000494106">
    <property type="component" value="Unassembled WGS sequence"/>
</dbReference>
<evidence type="ECO:0000256" key="1">
    <source>
        <dbReference type="SAM" id="MobiDB-lite"/>
    </source>
</evidence>
<feature type="compositionally biased region" description="Low complexity" evidence="1">
    <location>
        <begin position="22"/>
        <end position="41"/>
    </location>
</feature>
<organism evidence="3 4">
    <name type="scientific">Arctia plantaginis</name>
    <name type="common">Wood tiger moth</name>
    <name type="synonym">Phalaena plantaginis</name>
    <dbReference type="NCBI Taxonomy" id="874455"/>
    <lineage>
        <taxon>Eukaryota</taxon>
        <taxon>Metazoa</taxon>
        <taxon>Ecdysozoa</taxon>
        <taxon>Arthropoda</taxon>
        <taxon>Hexapoda</taxon>
        <taxon>Insecta</taxon>
        <taxon>Pterygota</taxon>
        <taxon>Neoptera</taxon>
        <taxon>Endopterygota</taxon>
        <taxon>Lepidoptera</taxon>
        <taxon>Glossata</taxon>
        <taxon>Ditrysia</taxon>
        <taxon>Noctuoidea</taxon>
        <taxon>Erebidae</taxon>
        <taxon>Arctiinae</taxon>
        <taxon>Arctia</taxon>
    </lineage>
</organism>
<dbReference type="AlphaFoldDB" id="A0A8S1AKQ5"/>
<keyword evidence="4" id="KW-1185">Reference proteome</keyword>
<dbReference type="OrthoDB" id="7440886at2759"/>
<dbReference type="EMBL" id="CADEBC010000540">
    <property type="protein sequence ID" value="CAB3250063.1"/>
    <property type="molecule type" value="Genomic_DNA"/>
</dbReference>
<dbReference type="Proteomes" id="UP000494256">
    <property type="component" value="Unassembled WGS sequence"/>
</dbReference>
<comment type="caution">
    <text evidence="3">The sequence shown here is derived from an EMBL/GenBank/DDBJ whole genome shotgun (WGS) entry which is preliminary data.</text>
</comment>
<sequence>MDVSTRGVSYDSSKLVRGGGAALAAAAHPSPRGLSDSGGKKLLLNGRQEGGAARECGIEGRAWAAPPRDSGFWLRRDVRCNRSLHNTSVEVCTGVDLSVVFTRFVRDG</sequence>
<reference evidence="4 5" key="1">
    <citation type="submission" date="2020-04" db="EMBL/GenBank/DDBJ databases">
        <authorList>
            <person name="Wallbank WR R."/>
            <person name="Pardo Diaz C."/>
            <person name="Kozak K."/>
            <person name="Martin S."/>
            <person name="Jiggins C."/>
            <person name="Moest M."/>
            <person name="Warren A I."/>
            <person name="Byers J.R.P. K."/>
            <person name="Montejo-Kovacevich G."/>
            <person name="Yen C E."/>
        </authorList>
    </citation>
    <scope>NUCLEOTIDE SEQUENCE [LARGE SCALE GENOMIC DNA]</scope>
</reference>
<proteinExistence type="predicted"/>
<evidence type="ECO:0000313" key="4">
    <source>
        <dbReference type="Proteomes" id="UP000494106"/>
    </source>
</evidence>
<evidence type="ECO:0000313" key="5">
    <source>
        <dbReference type="Proteomes" id="UP000494256"/>
    </source>
</evidence>
<accession>A0A8S1AKQ5</accession>
<dbReference type="EMBL" id="CADEBD010000288">
    <property type="protein sequence ID" value="CAB3230998.1"/>
    <property type="molecule type" value="Genomic_DNA"/>
</dbReference>
<evidence type="ECO:0000313" key="2">
    <source>
        <dbReference type="EMBL" id="CAB3230998.1"/>
    </source>
</evidence>
<gene>
    <name evidence="3" type="ORF">APLA_LOCUS12511</name>
    <name evidence="2" type="ORF">APLA_LOCUS4862</name>
</gene>
<name>A0A8S1AKQ5_ARCPL</name>